<dbReference type="GO" id="GO:0016655">
    <property type="term" value="F:oxidoreductase activity, acting on NAD(P)H, quinone or similar compound as acceptor"/>
    <property type="evidence" value="ECO:0007669"/>
    <property type="project" value="TreeGrafter"/>
</dbReference>
<dbReference type="NCBIfam" id="TIGR02690">
    <property type="entry name" value="resist_ArsH"/>
    <property type="match status" value="1"/>
</dbReference>
<evidence type="ECO:0000256" key="2">
    <source>
        <dbReference type="ARBA" id="ARBA00011881"/>
    </source>
</evidence>
<gene>
    <name evidence="12" type="ORF">GGQ90_005414</name>
</gene>
<proteinExistence type="inferred from homology"/>
<comment type="caution">
    <text evidence="12">The sequence shown here is derived from an EMBL/GenBank/DDBJ whole genome shotgun (WGS) entry which is preliminary data.</text>
</comment>
<dbReference type="PANTHER" id="PTHR43590:SF1">
    <property type="entry name" value="ARSENIC RESISTANCE PROTEIN ARSH (AFU_ORTHOLOGUE AFUA_5G15030)"/>
    <property type="match status" value="1"/>
</dbReference>
<name>A0A7W6PXJ0_9SPHN</name>
<dbReference type="InterPro" id="IPR029039">
    <property type="entry name" value="Flavoprotein-like_sf"/>
</dbReference>
<dbReference type="Pfam" id="PF03358">
    <property type="entry name" value="FMN_red"/>
    <property type="match status" value="1"/>
</dbReference>
<evidence type="ECO:0000313" key="13">
    <source>
        <dbReference type="Proteomes" id="UP000590524"/>
    </source>
</evidence>
<dbReference type="Proteomes" id="UP000590524">
    <property type="component" value="Unassembled WGS sequence"/>
</dbReference>
<comment type="similarity">
    <text evidence="8">Belongs to the ArsH family.</text>
</comment>
<evidence type="ECO:0000256" key="3">
    <source>
        <dbReference type="ARBA" id="ARBA00022630"/>
    </source>
</evidence>
<keyword evidence="6" id="KW-0521">NADP</keyword>
<evidence type="ECO:0000256" key="9">
    <source>
        <dbReference type="ARBA" id="ARBA00073853"/>
    </source>
</evidence>
<evidence type="ECO:0000256" key="6">
    <source>
        <dbReference type="ARBA" id="ARBA00022857"/>
    </source>
</evidence>
<dbReference type="AlphaFoldDB" id="A0A7W6PXJ0"/>
<organism evidence="12 13">
    <name type="scientific">Sphingobium scionense</name>
    <dbReference type="NCBI Taxonomy" id="1404341"/>
    <lineage>
        <taxon>Bacteria</taxon>
        <taxon>Pseudomonadati</taxon>
        <taxon>Pseudomonadota</taxon>
        <taxon>Alphaproteobacteria</taxon>
        <taxon>Sphingomonadales</taxon>
        <taxon>Sphingomonadaceae</taxon>
        <taxon>Sphingobium</taxon>
    </lineage>
</organism>
<keyword evidence="13" id="KW-1185">Reference proteome</keyword>
<comment type="cofactor">
    <cofactor evidence="1">
        <name>FMN</name>
        <dbReference type="ChEBI" id="CHEBI:58210"/>
    </cofactor>
</comment>
<dbReference type="InterPro" id="IPR005025">
    <property type="entry name" value="FMN_Rdtase-like_dom"/>
</dbReference>
<accession>A0A7W6PXJ0</accession>
<keyword evidence="4" id="KW-0288">FMN</keyword>
<dbReference type="PANTHER" id="PTHR43590">
    <property type="entry name" value="ARSENIC RESISTANCE PROTEIN ARSH (AFU_ORTHOLOGUE AFUA_5G15030)"/>
    <property type="match status" value="1"/>
</dbReference>
<evidence type="ECO:0000256" key="1">
    <source>
        <dbReference type="ARBA" id="ARBA00001917"/>
    </source>
</evidence>
<evidence type="ECO:0000256" key="4">
    <source>
        <dbReference type="ARBA" id="ARBA00022643"/>
    </source>
</evidence>
<feature type="domain" description="NADPH-dependent FMN reductase-like" evidence="11">
    <location>
        <begin position="46"/>
        <end position="191"/>
    </location>
</feature>
<evidence type="ECO:0000256" key="10">
    <source>
        <dbReference type="ARBA" id="ARBA00081288"/>
    </source>
</evidence>
<reference evidence="12 13" key="1">
    <citation type="submission" date="2020-08" db="EMBL/GenBank/DDBJ databases">
        <title>Genomic Encyclopedia of Type Strains, Phase IV (KMG-IV): sequencing the most valuable type-strain genomes for metagenomic binning, comparative biology and taxonomic classification.</title>
        <authorList>
            <person name="Goeker M."/>
        </authorList>
    </citation>
    <scope>NUCLEOTIDE SEQUENCE [LARGE SCALE GENOMIC DNA]</scope>
    <source>
        <strain evidence="12 13">DSM 19371</strain>
    </source>
</reference>
<sequence length="254" mass="28885">MMELNINMSDFRYLRTLSGADALPALNPDYAHRRPALGLGELDPPPRILLLYGSLRDRSYSRLVVEESARLLQYFGCETRIFDPRDLPLPDQVAGDDHPAVHELRAHSLWSEGQVWCSPERHGQITGIMKAQVDHLPLAYKGLRPTQGRTLAVMQVSAGSQSFNSINTLRVLGRWMRMFTIPNQSSVAKAYEEFDEAGRMKPSAYYDRIVDVVEELVRFTVLLRPHADQLVDRYSERKERDEPVVTHVEKAGLA</sequence>
<dbReference type="EMBL" id="JACIEU010000041">
    <property type="protein sequence ID" value="MBB4151600.1"/>
    <property type="molecule type" value="Genomic_DNA"/>
</dbReference>
<evidence type="ECO:0000256" key="7">
    <source>
        <dbReference type="ARBA" id="ARBA00023002"/>
    </source>
</evidence>
<keyword evidence="7" id="KW-0560">Oxidoreductase</keyword>
<evidence type="ECO:0000256" key="8">
    <source>
        <dbReference type="ARBA" id="ARBA00060727"/>
    </source>
</evidence>
<dbReference type="FunFam" id="3.40.50.360:FF:000027">
    <property type="entry name" value="Arsenical resistance protein ArsH"/>
    <property type="match status" value="1"/>
</dbReference>
<keyword evidence="5" id="KW-0547">Nucleotide-binding</keyword>
<dbReference type="Gene3D" id="3.40.50.360">
    <property type="match status" value="1"/>
</dbReference>
<evidence type="ECO:0000313" key="12">
    <source>
        <dbReference type="EMBL" id="MBB4151600.1"/>
    </source>
</evidence>
<comment type="subunit">
    <text evidence="2">Homotetramer.</text>
</comment>
<evidence type="ECO:0000259" key="11">
    <source>
        <dbReference type="Pfam" id="PF03358"/>
    </source>
</evidence>
<protein>
    <recommendedName>
        <fullName evidence="9">NADPH-dependent FMN reductase ArsH</fullName>
    </recommendedName>
    <alternativeName>
        <fullName evidence="10">Arsenical resistance operon protein ArsH</fullName>
    </alternativeName>
</protein>
<evidence type="ECO:0000256" key="5">
    <source>
        <dbReference type="ARBA" id="ARBA00022741"/>
    </source>
</evidence>
<dbReference type="GO" id="GO:0052873">
    <property type="term" value="F:FMN reductase (NADPH) activity"/>
    <property type="evidence" value="ECO:0007669"/>
    <property type="project" value="UniProtKB-ARBA"/>
</dbReference>
<dbReference type="SUPFAM" id="SSF52218">
    <property type="entry name" value="Flavoproteins"/>
    <property type="match status" value="1"/>
</dbReference>
<keyword evidence="3" id="KW-0285">Flavoprotein</keyword>
<dbReference type="InterPro" id="IPR014063">
    <property type="entry name" value="Arsenate-R_ArsH"/>
</dbReference>
<dbReference type="GO" id="GO:0000166">
    <property type="term" value="F:nucleotide binding"/>
    <property type="evidence" value="ECO:0007669"/>
    <property type="project" value="UniProtKB-KW"/>
</dbReference>